<feature type="transmembrane region" description="Helical" evidence="9">
    <location>
        <begin position="49"/>
        <end position="68"/>
    </location>
</feature>
<accession>A0A1L4BV80</accession>
<dbReference type="Proteomes" id="UP000184222">
    <property type="component" value="Chromosome"/>
</dbReference>
<dbReference type="KEGG" id="frx:F7310_03010"/>
<feature type="transmembrane region" description="Helical" evidence="9">
    <location>
        <begin position="313"/>
        <end position="330"/>
    </location>
</feature>
<dbReference type="GO" id="GO:1904680">
    <property type="term" value="F:peptide transmembrane transporter activity"/>
    <property type="evidence" value="ECO:0007669"/>
    <property type="project" value="InterPro"/>
</dbReference>
<dbReference type="GO" id="GO:0005886">
    <property type="term" value="C:plasma membrane"/>
    <property type="evidence" value="ECO:0007669"/>
    <property type="project" value="UniProtKB-SubCell"/>
</dbReference>
<dbReference type="GO" id="GO:0006857">
    <property type="term" value="P:oligopeptide transport"/>
    <property type="evidence" value="ECO:0007669"/>
    <property type="project" value="InterPro"/>
</dbReference>
<organism evidence="10 11">
    <name type="scientific">Francisella uliginis</name>
    <dbReference type="NCBI Taxonomy" id="573570"/>
    <lineage>
        <taxon>Bacteria</taxon>
        <taxon>Pseudomonadati</taxon>
        <taxon>Pseudomonadota</taxon>
        <taxon>Gammaproteobacteria</taxon>
        <taxon>Thiotrichales</taxon>
        <taxon>Francisellaceae</taxon>
        <taxon>Francisella</taxon>
    </lineage>
</organism>
<feature type="transmembrane region" description="Helical" evidence="9">
    <location>
        <begin position="260"/>
        <end position="277"/>
    </location>
</feature>
<feature type="transmembrane region" description="Helical" evidence="9">
    <location>
        <begin position="409"/>
        <end position="431"/>
    </location>
</feature>
<feature type="transmembrane region" description="Helical" evidence="9">
    <location>
        <begin position="451"/>
        <end position="470"/>
    </location>
</feature>
<feature type="transmembrane region" description="Helical" evidence="9">
    <location>
        <begin position="170"/>
        <end position="192"/>
    </location>
</feature>
<dbReference type="InterPro" id="IPR018456">
    <property type="entry name" value="PTR2_symporter_CS"/>
</dbReference>
<evidence type="ECO:0000256" key="6">
    <source>
        <dbReference type="ARBA" id="ARBA00022989"/>
    </source>
</evidence>
<name>A0A1L4BV80_9GAMM</name>
<feature type="transmembrane region" description="Helical" evidence="9">
    <location>
        <begin position="139"/>
        <end position="158"/>
    </location>
</feature>
<keyword evidence="7 9" id="KW-0472">Membrane</keyword>
<dbReference type="CDD" id="cd17346">
    <property type="entry name" value="MFS_DtpA_like"/>
    <property type="match status" value="1"/>
</dbReference>
<feature type="transmembrane region" description="Helical" evidence="9">
    <location>
        <begin position="229"/>
        <end position="253"/>
    </location>
</feature>
<sequence length="484" mass="53866">MSNFFNQPKAFYTIFMLEIWERFGYGALVAILVVYLQIGGIHLSESGAIATYAAFAALVYAFIVLGGYIGDMILGAKRTILLGLIILLSGYALLVFEDKESTLWGLSFICVGTGLFKSNPTSLLAKCYVNSDSGKISNAFTLFYMAINIGSLLGMLMIPTIAKNFGYSSSFIAISMALVLAIMTFVGFGFTMKNIYTYAGGKKLNYKYLFFVIVGVAIMIYIVKFLLAYILIAKLIVVLTFILSFCIYIYLAYLYKKEGYFYKMMLALILMCEAMVYKVSYIQMASSINLFTIKNTDHSILGLTIAPETFQSFNPFWIFVLSPILAFYYVRSENSKFDINVYTKFSIGLFSIGFSFIVLYISRFSAVDGVISAYWLVLSYALQALGELLISAIGLSMFTKLAPAKVNGFMVGVWWVFLAFASILGGIVAQLTAIDKNQAINMTLNTSLVDYTNFFLSIGVVIIIVSLLSFKLSPFKRKLMNQVS</sequence>
<evidence type="ECO:0000256" key="2">
    <source>
        <dbReference type="ARBA" id="ARBA00022448"/>
    </source>
</evidence>
<evidence type="ECO:0000313" key="10">
    <source>
        <dbReference type="EMBL" id="API87755.1"/>
    </source>
</evidence>
<keyword evidence="6 9" id="KW-1133">Transmembrane helix</keyword>
<dbReference type="PANTHER" id="PTHR23517">
    <property type="entry name" value="RESISTANCE PROTEIN MDTM, PUTATIVE-RELATED-RELATED"/>
    <property type="match status" value="1"/>
</dbReference>
<gene>
    <name evidence="10" type="ORF">F7310_03010</name>
</gene>
<reference evidence="10 11" key="1">
    <citation type="journal article" date="2016" name="Appl. Environ. Microbiol.">
        <title>Whole genome relationships among Francisella bacteria of diverse origin define new species and provide specific regions for detection.</title>
        <authorList>
            <person name="Challacombe J.F."/>
            <person name="Petersen J.M."/>
            <person name="Gallegos-Graves V."/>
            <person name="Hodge D."/>
            <person name="Pillai S."/>
            <person name="Kuske C.R."/>
        </authorList>
    </citation>
    <scope>NUCLEOTIDE SEQUENCE [LARGE SCALE GENOMIC DNA]</scope>
    <source>
        <strain evidence="11">TX07-7310</strain>
    </source>
</reference>
<dbReference type="InterPro" id="IPR005279">
    <property type="entry name" value="Dipep/tripep_permease"/>
</dbReference>
<proteinExistence type="inferred from homology"/>
<evidence type="ECO:0000256" key="5">
    <source>
        <dbReference type="ARBA" id="ARBA00022856"/>
    </source>
</evidence>
<keyword evidence="2 8" id="KW-0813">Transport</keyword>
<dbReference type="InterPro" id="IPR050171">
    <property type="entry name" value="MFS_Transporters"/>
</dbReference>
<feature type="transmembrane region" description="Helical" evidence="9">
    <location>
        <begin position="80"/>
        <end position="96"/>
    </location>
</feature>
<comment type="subcellular location">
    <subcellularLocation>
        <location evidence="1">Cell membrane</location>
        <topology evidence="1">Multi-pass membrane protein</topology>
    </subcellularLocation>
    <subcellularLocation>
        <location evidence="8">Membrane</location>
        <topology evidence="8">Multi-pass membrane protein</topology>
    </subcellularLocation>
</comment>
<dbReference type="NCBIfam" id="TIGR00924">
    <property type="entry name" value="yjdL_sub1_fam"/>
    <property type="match status" value="1"/>
</dbReference>
<evidence type="ECO:0000256" key="8">
    <source>
        <dbReference type="RuleBase" id="RU003755"/>
    </source>
</evidence>
<keyword evidence="3" id="KW-1003">Cell membrane</keyword>
<feature type="transmembrane region" description="Helical" evidence="9">
    <location>
        <begin position="373"/>
        <end position="397"/>
    </location>
</feature>
<dbReference type="SUPFAM" id="SSF103473">
    <property type="entry name" value="MFS general substrate transporter"/>
    <property type="match status" value="1"/>
</dbReference>
<feature type="transmembrane region" description="Helical" evidence="9">
    <location>
        <begin position="204"/>
        <end position="223"/>
    </location>
</feature>
<evidence type="ECO:0000313" key="11">
    <source>
        <dbReference type="Proteomes" id="UP000184222"/>
    </source>
</evidence>
<dbReference type="AlphaFoldDB" id="A0A1L4BV80"/>
<dbReference type="STRING" id="573570.F7310_03010"/>
<feature type="transmembrane region" description="Helical" evidence="9">
    <location>
        <begin position="23"/>
        <end position="43"/>
    </location>
</feature>
<dbReference type="RefSeq" id="WP_072713526.1">
    <property type="nucleotide sequence ID" value="NZ_CP016796.1"/>
</dbReference>
<comment type="similarity">
    <text evidence="8">Belongs to the major facilitator superfamily. Proton-dependent oligopeptide transporter (POT/PTR) (TC 2.A.17) family.</text>
</comment>
<feature type="transmembrane region" description="Helical" evidence="9">
    <location>
        <begin position="342"/>
        <end position="361"/>
    </location>
</feature>
<evidence type="ECO:0000256" key="3">
    <source>
        <dbReference type="ARBA" id="ARBA00022475"/>
    </source>
</evidence>
<evidence type="ECO:0000256" key="4">
    <source>
        <dbReference type="ARBA" id="ARBA00022692"/>
    </source>
</evidence>
<dbReference type="PROSITE" id="PS01023">
    <property type="entry name" value="PTR2_2"/>
    <property type="match status" value="1"/>
</dbReference>
<evidence type="ECO:0000256" key="9">
    <source>
        <dbReference type="SAM" id="Phobius"/>
    </source>
</evidence>
<dbReference type="Pfam" id="PF00854">
    <property type="entry name" value="PTR2"/>
    <property type="match status" value="1"/>
</dbReference>
<dbReference type="Gene3D" id="1.20.1250.20">
    <property type="entry name" value="MFS general substrate transporter like domains"/>
    <property type="match status" value="1"/>
</dbReference>
<protein>
    <submittedName>
        <fullName evidence="10">Alkaline phosphatase</fullName>
    </submittedName>
</protein>
<dbReference type="InterPro" id="IPR000109">
    <property type="entry name" value="POT_fam"/>
</dbReference>
<keyword evidence="5" id="KW-0653">Protein transport</keyword>
<keyword evidence="5" id="KW-0571">Peptide transport</keyword>
<dbReference type="EMBL" id="CP016796">
    <property type="protein sequence ID" value="API87755.1"/>
    <property type="molecule type" value="Genomic_DNA"/>
</dbReference>
<dbReference type="PANTHER" id="PTHR23517:SF15">
    <property type="entry name" value="PROTON-DEPENDENT OLIGOPEPTIDE FAMILY TRANSPORT PROTEIN"/>
    <property type="match status" value="1"/>
</dbReference>
<evidence type="ECO:0000256" key="7">
    <source>
        <dbReference type="ARBA" id="ARBA00023136"/>
    </source>
</evidence>
<dbReference type="InterPro" id="IPR036259">
    <property type="entry name" value="MFS_trans_sf"/>
</dbReference>
<dbReference type="OrthoDB" id="9772725at2"/>
<evidence type="ECO:0000256" key="1">
    <source>
        <dbReference type="ARBA" id="ARBA00004651"/>
    </source>
</evidence>
<keyword evidence="11" id="KW-1185">Reference proteome</keyword>
<feature type="transmembrane region" description="Helical" evidence="9">
    <location>
        <begin position="102"/>
        <end position="118"/>
    </location>
</feature>
<keyword evidence="4 8" id="KW-0812">Transmembrane</keyword>